<proteinExistence type="predicted"/>
<name>A0AAP9YG56_9GAMM</name>
<reference evidence="1 2" key="1">
    <citation type="submission" date="2020-12" db="EMBL/GenBank/DDBJ databases">
        <title>Genomic Analysis and Response surface optimization of nitrogen-fixing conditions for A. chroococcum strain HR1, Isolation from rhizosphere soil.</title>
        <authorList>
            <person name="Li J."/>
            <person name="Yang H."/>
            <person name="Liu H."/>
            <person name="Wang C."/>
            <person name="Tian Y."/>
            <person name="Lu X.Y."/>
        </authorList>
    </citation>
    <scope>NUCLEOTIDE SEQUENCE [LARGE SCALE GENOMIC DNA]</scope>
    <source>
        <strain evidence="1 2">HR1</strain>
    </source>
</reference>
<sequence>MCSLDRIDSNGHYAPGNIQIICRFANRWKSDSDNAEFMRLINLVRSTTSL</sequence>
<dbReference type="Proteomes" id="UP000596192">
    <property type="component" value="Chromosome"/>
</dbReference>
<dbReference type="EMBL" id="CP066310">
    <property type="protein sequence ID" value="QQE90098.1"/>
    <property type="molecule type" value="Genomic_DNA"/>
</dbReference>
<dbReference type="RefSeq" id="WP_198867556.1">
    <property type="nucleotide sequence ID" value="NZ_CP066310.1"/>
</dbReference>
<evidence type="ECO:0000313" key="2">
    <source>
        <dbReference type="Proteomes" id="UP000596192"/>
    </source>
</evidence>
<protein>
    <submittedName>
        <fullName evidence="1">Uncharacterized protein</fullName>
    </submittedName>
</protein>
<dbReference type="Gene3D" id="3.30.40.220">
    <property type="match status" value="1"/>
</dbReference>
<accession>A0AAP9YG56</accession>
<organism evidence="1 2">
    <name type="scientific">Azotobacter chroococcum</name>
    <dbReference type="NCBI Taxonomy" id="353"/>
    <lineage>
        <taxon>Bacteria</taxon>
        <taxon>Pseudomonadati</taxon>
        <taxon>Pseudomonadota</taxon>
        <taxon>Gammaproteobacteria</taxon>
        <taxon>Pseudomonadales</taxon>
        <taxon>Pseudomonadaceae</taxon>
        <taxon>Azotobacter</taxon>
    </lineage>
</organism>
<evidence type="ECO:0000313" key="1">
    <source>
        <dbReference type="EMBL" id="QQE90098.1"/>
    </source>
</evidence>
<dbReference type="AlphaFoldDB" id="A0AAP9YG56"/>
<gene>
    <name evidence="1" type="ORF">GKQ51_07245</name>
</gene>